<name>A0A437RH91_9BURK</name>
<evidence type="ECO:0000313" key="2">
    <source>
        <dbReference type="Proteomes" id="UP000285575"/>
    </source>
</evidence>
<dbReference type="AlphaFoldDB" id="A0A437RH91"/>
<sequence length="129" mass="13945">MLNRLPHQMPPLAVMLEDLGQPTTAQLGRALGVTERTARRWVAAGHAPRPAMLALFWVTRWGQSVVDADAHNQATTYAALARALRADNDALQADLARVLALADTGAANSASWRVLPMATVLPFRRAKLA</sequence>
<accession>A0A437RH91</accession>
<dbReference type="EMBL" id="SACR01000003">
    <property type="protein sequence ID" value="RVU46109.1"/>
    <property type="molecule type" value="Genomic_DNA"/>
</dbReference>
<dbReference type="RefSeq" id="WP_128228475.1">
    <property type="nucleotide sequence ID" value="NZ_SACR01000003.1"/>
</dbReference>
<keyword evidence="2" id="KW-1185">Reference proteome</keyword>
<protein>
    <submittedName>
        <fullName evidence="1">Uncharacterized protein</fullName>
    </submittedName>
</protein>
<reference evidence="1 2" key="1">
    <citation type="submission" date="2019-01" db="EMBL/GenBank/DDBJ databases">
        <authorList>
            <person name="Chen W.-M."/>
        </authorList>
    </citation>
    <scope>NUCLEOTIDE SEQUENCE [LARGE SCALE GENOMIC DNA]</scope>
    <source>
        <strain evidence="1 2">KYPY4</strain>
    </source>
</reference>
<proteinExistence type="predicted"/>
<comment type="caution">
    <text evidence="1">The sequence shown here is derived from an EMBL/GenBank/DDBJ whole genome shotgun (WGS) entry which is preliminary data.</text>
</comment>
<organism evidence="1 2">
    <name type="scientific">Rubrivivax rivuli</name>
    <dbReference type="NCBI Taxonomy" id="1862385"/>
    <lineage>
        <taxon>Bacteria</taxon>
        <taxon>Pseudomonadati</taxon>
        <taxon>Pseudomonadota</taxon>
        <taxon>Betaproteobacteria</taxon>
        <taxon>Burkholderiales</taxon>
        <taxon>Sphaerotilaceae</taxon>
        <taxon>Rubrivivax</taxon>
    </lineage>
</organism>
<gene>
    <name evidence="1" type="ORF">EOE66_09585</name>
</gene>
<evidence type="ECO:0000313" key="1">
    <source>
        <dbReference type="EMBL" id="RVU46109.1"/>
    </source>
</evidence>
<dbReference type="OrthoDB" id="8913478at2"/>
<dbReference type="Proteomes" id="UP000285575">
    <property type="component" value="Unassembled WGS sequence"/>
</dbReference>